<sequence length="162" mass="18892">MMVVPYSRPALQHHGPEIYEMVMQQVATALARSQVLTNERIKSIEQQIQLERQDTQNLLQLERQNTQNLLQLERQNTHSQLQTNKDLILRRVQLDKESLESQIQLEGARAQSSKGMLDRDAQSEERIQKVTNMLNTLKEEVHEVRDELNKRLRQEPSGSETP</sequence>
<evidence type="ECO:0000256" key="1">
    <source>
        <dbReference type="SAM" id="Coils"/>
    </source>
</evidence>
<accession>A0A9P6F2W8</accession>
<keyword evidence="1" id="KW-0175">Coiled coil</keyword>
<reference evidence="2" key="1">
    <citation type="journal article" date="2020" name="Fungal Divers.">
        <title>Resolving the Mortierellaceae phylogeny through synthesis of multi-gene phylogenetics and phylogenomics.</title>
        <authorList>
            <person name="Vandepol N."/>
            <person name="Liber J."/>
            <person name="Desiro A."/>
            <person name="Na H."/>
            <person name="Kennedy M."/>
            <person name="Barry K."/>
            <person name="Grigoriev I.V."/>
            <person name="Miller A.N."/>
            <person name="O'Donnell K."/>
            <person name="Stajich J.E."/>
            <person name="Bonito G."/>
        </authorList>
    </citation>
    <scope>NUCLEOTIDE SEQUENCE</scope>
    <source>
        <strain evidence="2">KOD1015</strain>
    </source>
</reference>
<name>A0A9P6F2W8_9FUNG</name>
<dbReference type="Proteomes" id="UP000780801">
    <property type="component" value="Unassembled WGS sequence"/>
</dbReference>
<organism evidence="2 3">
    <name type="scientific">Lunasporangiospora selenospora</name>
    <dbReference type="NCBI Taxonomy" id="979761"/>
    <lineage>
        <taxon>Eukaryota</taxon>
        <taxon>Fungi</taxon>
        <taxon>Fungi incertae sedis</taxon>
        <taxon>Mucoromycota</taxon>
        <taxon>Mortierellomycotina</taxon>
        <taxon>Mortierellomycetes</taxon>
        <taxon>Mortierellales</taxon>
        <taxon>Mortierellaceae</taxon>
        <taxon>Lunasporangiospora</taxon>
    </lineage>
</organism>
<dbReference type="AlphaFoldDB" id="A0A9P6F2W8"/>
<proteinExistence type="predicted"/>
<protein>
    <submittedName>
        <fullName evidence="2">Uncharacterized protein</fullName>
    </submittedName>
</protein>
<comment type="caution">
    <text evidence="2">The sequence shown here is derived from an EMBL/GenBank/DDBJ whole genome shotgun (WGS) entry which is preliminary data.</text>
</comment>
<evidence type="ECO:0000313" key="3">
    <source>
        <dbReference type="Proteomes" id="UP000780801"/>
    </source>
</evidence>
<dbReference type="EMBL" id="JAABOA010007502">
    <property type="protein sequence ID" value="KAF9541148.1"/>
    <property type="molecule type" value="Genomic_DNA"/>
</dbReference>
<feature type="non-terminal residue" evidence="2">
    <location>
        <position position="162"/>
    </location>
</feature>
<evidence type="ECO:0000313" key="2">
    <source>
        <dbReference type="EMBL" id="KAF9541148.1"/>
    </source>
</evidence>
<feature type="coiled-coil region" evidence="1">
    <location>
        <begin position="120"/>
        <end position="154"/>
    </location>
</feature>
<gene>
    <name evidence="2" type="ORF">BGW38_009847</name>
</gene>
<keyword evidence="3" id="KW-1185">Reference proteome</keyword>